<dbReference type="Pfam" id="PF01431">
    <property type="entry name" value="Peptidase_M13"/>
    <property type="match status" value="1"/>
</dbReference>
<evidence type="ECO:0000256" key="7">
    <source>
        <dbReference type="ARBA" id="ARBA00023049"/>
    </source>
</evidence>
<dbReference type="Pfam" id="PF05649">
    <property type="entry name" value="Peptidase_M13_N"/>
    <property type="match status" value="1"/>
</dbReference>
<evidence type="ECO:0000256" key="1">
    <source>
        <dbReference type="ARBA" id="ARBA00001947"/>
    </source>
</evidence>
<sequence>MNTDKVEALGTSPLNNTLTAIRQAQSKGEILRVAAEMTTIGIDIFTSFVVGGDDKDATTNSLYGRQAQLPLVEKDYYVDATSWKSIGSNYTDYVTTLFKLVGRSPSDAPDAADKVIQLEKSLANTQLSQFQSMNAEASPSIYLPFSLNDAATRYPFTVGPILSTIGFNWTIPQPVSPKNRIVFYNLNYFDKAEALINTTALDDLKTYVEYRLLHNSAPYLPSEFDTAYWKLFMQKMRGAKVQSPRSLKCSQDAGWLLSDLLGTYYLKEKWSNESSKVALEIVNALTTSFKTGIESSDWLDGWTRTNALNKLSKLTPQIAILQPVENPAKCREEQHGKVGNTVDKGVWQFEISAQTVNAMYDPIRNRIIIPAAMLQPPFFDVTADPSQNFGAIGMVVGHEITHGFDNSGRMFDGDGNRVLWWSNVTDSAFNLKSQCISQQYGNFTARSEITGNVIGNVAGSLTLRETIADNGGVKASFRAYQEYIKTHESKYTKEAGEKHFFISMAQGWCGKFKDAALQSLLMDVHPPNRFRVFGALQNNFDFYRVFNCPADTFMNPKNKCTLWE</sequence>
<dbReference type="PROSITE" id="PS51885">
    <property type="entry name" value="NEPRILYSIN"/>
    <property type="match status" value="1"/>
</dbReference>
<dbReference type="Gene3D" id="3.40.390.10">
    <property type="entry name" value="Collagenase (Catalytic Domain)"/>
    <property type="match status" value="1"/>
</dbReference>
<dbReference type="Proteomes" id="UP000481153">
    <property type="component" value="Unassembled WGS sequence"/>
</dbReference>
<evidence type="ECO:0000256" key="5">
    <source>
        <dbReference type="ARBA" id="ARBA00022801"/>
    </source>
</evidence>
<dbReference type="GO" id="GO:0016485">
    <property type="term" value="P:protein processing"/>
    <property type="evidence" value="ECO:0007669"/>
    <property type="project" value="TreeGrafter"/>
</dbReference>
<comment type="caution">
    <text evidence="10">The sequence shown here is derived from an EMBL/GenBank/DDBJ whole genome shotgun (WGS) entry which is preliminary data.</text>
</comment>
<keyword evidence="5" id="KW-0378">Hydrolase</keyword>
<dbReference type="PANTHER" id="PTHR11733">
    <property type="entry name" value="ZINC METALLOPROTEASE FAMILY M13 NEPRILYSIN-RELATED"/>
    <property type="match status" value="1"/>
</dbReference>
<keyword evidence="11" id="KW-1185">Reference proteome</keyword>
<dbReference type="VEuPathDB" id="FungiDB:AeMF1_016032"/>
<dbReference type="GO" id="GO:0005886">
    <property type="term" value="C:plasma membrane"/>
    <property type="evidence" value="ECO:0007669"/>
    <property type="project" value="TreeGrafter"/>
</dbReference>
<dbReference type="GO" id="GO:0004222">
    <property type="term" value="F:metalloendopeptidase activity"/>
    <property type="evidence" value="ECO:0007669"/>
    <property type="project" value="InterPro"/>
</dbReference>
<dbReference type="InterPro" id="IPR018497">
    <property type="entry name" value="Peptidase_M13_C"/>
</dbReference>
<feature type="domain" description="Peptidase M13 C-terminal" evidence="8">
    <location>
        <begin position="357"/>
        <end position="561"/>
    </location>
</feature>
<dbReference type="InterPro" id="IPR042089">
    <property type="entry name" value="Peptidase_M13_dom_2"/>
</dbReference>
<protein>
    <recommendedName>
        <fullName evidence="12">Peptidase M13 C-terminal domain-containing protein</fullName>
    </recommendedName>
</protein>
<dbReference type="AlphaFoldDB" id="A0A6G0XRD5"/>
<evidence type="ECO:0000256" key="4">
    <source>
        <dbReference type="ARBA" id="ARBA00022723"/>
    </source>
</evidence>
<evidence type="ECO:0000313" key="10">
    <source>
        <dbReference type="EMBL" id="KAF0743017.1"/>
    </source>
</evidence>
<comment type="similarity">
    <text evidence="2">Belongs to the peptidase M13 family.</text>
</comment>
<keyword evidence="4" id="KW-0479">Metal-binding</keyword>
<dbReference type="Gene3D" id="1.10.1380.10">
    <property type="entry name" value="Neutral endopeptidase , domain2"/>
    <property type="match status" value="1"/>
</dbReference>
<dbReference type="PRINTS" id="PR00786">
    <property type="entry name" value="NEPRILYSIN"/>
</dbReference>
<evidence type="ECO:0000256" key="2">
    <source>
        <dbReference type="ARBA" id="ARBA00007357"/>
    </source>
</evidence>
<dbReference type="PANTHER" id="PTHR11733:SF167">
    <property type="entry name" value="FI17812P1-RELATED"/>
    <property type="match status" value="1"/>
</dbReference>
<accession>A0A6G0XRD5</accession>
<evidence type="ECO:0000256" key="6">
    <source>
        <dbReference type="ARBA" id="ARBA00022833"/>
    </source>
</evidence>
<name>A0A6G0XRD5_9STRA</name>
<dbReference type="InterPro" id="IPR024079">
    <property type="entry name" value="MetalloPept_cat_dom_sf"/>
</dbReference>
<keyword evidence="6" id="KW-0862">Zinc</keyword>
<dbReference type="InterPro" id="IPR008753">
    <property type="entry name" value="Peptidase_M13_N"/>
</dbReference>
<dbReference type="SUPFAM" id="SSF55486">
    <property type="entry name" value="Metalloproteases ('zincins'), catalytic domain"/>
    <property type="match status" value="1"/>
</dbReference>
<keyword evidence="3" id="KW-0645">Protease</keyword>
<evidence type="ECO:0000259" key="9">
    <source>
        <dbReference type="Pfam" id="PF05649"/>
    </source>
</evidence>
<dbReference type="InterPro" id="IPR000718">
    <property type="entry name" value="Peptidase_M13"/>
</dbReference>
<keyword evidence="7" id="KW-0482">Metalloprotease</keyword>
<evidence type="ECO:0000313" key="11">
    <source>
        <dbReference type="Proteomes" id="UP000481153"/>
    </source>
</evidence>
<feature type="domain" description="Peptidase M13 N-terminal" evidence="9">
    <location>
        <begin position="1"/>
        <end position="319"/>
    </location>
</feature>
<evidence type="ECO:0000259" key="8">
    <source>
        <dbReference type="Pfam" id="PF01431"/>
    </source>
</evidence>
<dbReference type="GO" id="GO:0046872">
    <property type="term" value="F:metal ion binding"/>
    <property type="evidence" value="ECO:0007669"/>
    <property type="project" value="UniProtKB-KW"/>
</dbReference>
<gene>
    <name evidence="10" type="ORF">Ae201684_002077</name>
</gene>
<dbReference type="CDD" id="cd08662">
    <property type="entry name" value="M13"/>
    <property type="match status" value="1"/>
</dbReference>
<dbReference type="EMBL" id="VJMJ01000022">
    <property type="protein sequence ID" value="KAF0743017.1"/>
    <property type="molecule type" value="Genomic_DNA"/>
</dbReference>
<reference evidence="10 11" key="1">
    <citation type="submission" date="2019-07" db="EMBL/GenBank/DDBJ databases">
        <title>Genomics analysis of Aphanomyces spp. identifies a new class of oomycete effector associated with host adaptation.</title>
        <authorList>
            <person name="Gaulin E."/>
        </authorList>
    </citation>
    <scope>NUCLEOTIDE SEQUENCE [LARGE SCALE GENOMIC DNA]</scope>
    <source>
        <strain evidence="10 11">ATCC 201684</strain>
    </source>
</reference>
<evidence type="ECO:0000256" key="3">
    <source>
        <dbReference type="ARBA" id="ARBA00022670"/>
    </source>
</evidence>
<evidence type="ECO:0008006" key="12">
    <source>
        <dbReference type="Google" id="ProtNLM"/>
    </source>
</evidence>
<organism evidence="10 11">
    <name type="scientific">Aphanomyces euteiches</name>
    <dbReference type="NCBI Taxonomy" id="100861"/>
    <lineage>
        <taxon>Eukaryota</taxon>
        <taxon>Sar</taxon>
        <taxon>Stramenopiles</taxon>
        <taxon>Oomycota</taxon>
        <taxon>Saprolegniomycetes</taxon>
        <taxon>Saprolegniales</taxon>
        <taxon>Verrucalvaceae</taxon>
        <taxon>Aphanomyces</taxon>
    </lineage>
</organism>
<comment type="cofactor">
    <cofactor evidence="1">
        <name>Zn(2+)</name>
        <dbReference type="ChEBI" id="CHEBI:29105"/>
    </cofactor>
</comment>
<proteinExistence type="inferred from homology"/>